<dbReference type="AlphaFoldDB" id="C9LDD9"/>
<dbReference type="EMBL" id="ACIJ02000003">
    <property type="protein sequence ID" value="EEX72893.1"/>
    <property type="molecule type" value="Genomic_DNA"/>
</dbReference>
<gene>
    <name evidence="1" type="ORF">GCWU000325_00210</name>
</gene>
<evidence type="ECO:0000313" key="1">
    <source>
        <dbReference type="EMBL" id="EEX72893.1"/>
    </source>
</evidence>
<accession>C9LDD9</accession>
<protein>
    <submittedName>
        <fullName evidence="1">Uncharacterized protein</fullName>
    </submittedName>
</protein>
<comment type="caution">
    <text evidence="1">The sequence shown here is derived from an EMBL/GenBank/DDBJ whole genome shotgun (WGS) entry which is preliminary data.</text>
</comment>
<organism evidence="1 2">
    <name type="scientific">Alloprevotella tannerae ATCC 51259</name>
    <dbReference type="NCBI Taxonomy" id="626522"/>
    <lineage>
        <taxon>Bacteria</taxon>
        <taxon>Pseudomonadati</taxon>
        <taxon>Bacteroidota</taxon>
        <taxon>Bacteroidia</taxon>
        <taxon>Bacteroidales</taxon>
        <taxon>Prevotellaceae</taxon>
        <taxon>Alloprevotella</taxon>
    </lineage>
</organism>
<dbReference type="Proteomes" id="UP000003460">
    <property type="component" value="Unassembled WGS sequence"/>
</dbReference>
<evidence type="ECO:0000313" key="2">
    <source>
        <dbReference type="Proteomes" id="UP000003460"/>
    </source>
</evidence>
<sequence>MYPIAALIVCCRQTIVWWEHTIVWRQQTMVWWQQTKVVPCSRSLQCSIGRRKLLAFRCYIAA</sequence>
<reference evidence="1" key="1">
    <citation type="submission" date="2009-09" db="EMBL/GenBank/DDBJ databases">
        <authorList>
            <person name="Weinstock G."/>
            <person name="Sodergren E."/>
            <person name="Clifton S."/>
            <person name="Fulton L."/>
            <person name="Fulton B."/>
            <person name="Courtney L."/>
            <person name="Fronick C."/>
            <person name="Harrison M."/>
            <person name="Strong C."/>
            <person name="Farmer C."/>
            <person name="Delahaunty K."/>
            <person name="Markovic C."/>
            <person name="Hall O."/>
            <person name="Minx P."/>
            <person name="Tomlinson C."/>
            <person name="Mitreva M."/>
            <person name="Nelson J."/>
            <person name="Hou S."/>
            <person name="Wollam A."/>
            <person name="Pepin K.H."/>
            <person name="Johnson M."/>
            <person name="Bhonagiri V."/>
            <person name="Nash W.E."/>
            <person name="Warren W."/>
            <person name="Chinwalla A."/>
            <person name="Mardis E.R."/>
            <person name="Wilson R.K."/>
        </authorList>
    </citation>
    <scope>NUCLEOTIDE SEQUENCE [LARGE SCALE GENOMIC DNA]</scope>
    <source>
        <strain evidence="1">ATCC 51259</strain>
    </source>
</reference>
<name>C9LDD9_9BACT</name>
<proteinExistence type="predicted"/>
<dbReference type="HOGENOM" id="CLU_2900498_0_0_10"/>
<keyword evidence="2" id="KW-1185">Reference proteome</keyword>